<dbReference type="PANTHER" id="PTHR12993:SF11">
    <property type="entry name" value="N-ACETYLGLUCOSAMINYL-PHOSPHATIDYLINOSITOL DE-N-ACETYLASE"/>
    <property type="match status" value="1"/>
</dbReference>
<organism evidence="1 2">
    <name type="scientific">Metallosphaera tengchongensis</name>
    <dbReference type="NCBI Taxonomy" id="1532350"/>
    <lineage>
        <taxon>Archaea</taxon>
        <taxon>Thermoproteota</taxon>
        <taxon>Thermoprotei</taxon>
        <taxon>Sulfolobales</taxon>
        <taxon>Sulfolobaceae</taxon>
        <taxon>Metallosphaera</taxon>
    </lineage>
</organism>
<name>A0A6N0NT41_9CREN</name>
<dbReference type="EMBL" id="CP049074">
    <property type="protein sequence ID" value="QKQ99072.1"/>
    <property type="molecule type" value="Genomic_DNA"/>
</dbReference>
<dbReference type="GeneID" id="55640377"/>
<sequence>MRVLVVTPHPDDETFCCGGSILNHLRRGDEVYVDVVTDGRYGSPDQQLRGSEELVRIRTREIECALSVLGVDKANVRYLGFEDGRVKSRRREAQEALRWRIKELSPEIVYSPVPFDMHDDHATLGKITLGLFPRARFYIIWVPTSLDPRRRGLVYLRKWSKVIVDIEGYRETKLRAMKCYSSQLGGLSGDMMRRFTGKTETFYQLVRS</sequence>
<dbReference type="KEGG" id="mten:GWK48_00485"/>
<dbReference type="InterPro" id="IPR003737">
    <property type="entry name" value="GlcNAc_PI_deacetylase-related"/>
</dbReference>
<dbReference type="RefSeq" id="WP_174628608.1">
    <property type="nucleotide sequence ID" value="NZ_CP049074.1"/>
</dbReference>
<dbReference type="SUPFAM" id="SSF102588">
    <property type="entry name" value="LmbE-like"/>
    <property type="match status" value="1"/>
</dbReference>
<keyword evidence="2" id="KW-1185">Reference proteome</keyword>
<gene>
    <name evidence="1" type="ORF">GWK48_00485</name>
</gene>
<dbReference type="OrthoDB" id="70547at2157"/>
<dbReference type="GO" id="GO:0016811">
    <property type="term" value="F:hydrolase activity, acting on carbon-nitrogen (but not peptide) bonds, in linear amides"/>
    <property type="evidence" value="ECO:0007669"/>
    <property type="project" value="TreeGrafter"/>
</dbReference>
<dbReference type="Gene3D" id="3.40.50.10320">
    <property type="entry name" value="LmbE-like"/>
    <property type="match status" value="1"/>
</dbReference>
<dbReference type="Proteomes" id="UP000509301">
    <property type="component" value="Chromosome"/>
</dbReference>
<dbReference type="AlphaFoldDB" id="A0A6N0NT41"/>
<reference evidence="1 2" key="1">
    <citation type="submission" date="2020-02" db="EMBL/GenBank/DDBJ databases">
        <title>Comparative genome analysis reveals the metabolism and evolution of the thermophilic archaeal genus Metallosphaera.</title>
        <authorList>
            <person name="Jiang C."/>
        </authorList>
    </citation>
    <scope>NUCLEOTIDE SEQUENCE [LARGE SCALE GENOMIC DNA]</scope>
    <source>
        <strain evidence="1 2">Ric-A</strain>
    </source>
</reference>
<evidence type="ECO:0000313" key="2">
    <source>
        <dbReference type="Proteomes" id="UP000509301"/>
    </source>
</evidence>
<proteinExistence type="predicted"/>
<accession>A0A6N0NT41</accession>
<evidence type="ECO:0000313" key="1">
    <source>
        <dbReference type="EMBL" id="QKQ99072.1"/>
    </source>
</evidence>
<dbReference type="Pfam" id="PF02585">
    <property type="entry name" value="PIG-L"/>
    <property type="match status" value="1"/>
</dbReference>
<dbReference type="InterPro" id="IPR024078">
    <property type="entry name" value="LmbE-like_dom_sf"/>
</dbReference>
<dbReference type="PANTHER" id="PTHR12993">
    <property type="entry name" value="N-ACETYLGLUCOSAMINYL-PHOSPHATIDYLINOSITOL DE-N-ACETYLASE-RELATED"/>
    <property type="match status" value="1"/>
</dbReference>
<protein>
    <submittedName>
        <fullName evidence="1">PIG-L family deacetylase</fullName>
    </submittedName>
</protein>